<comment type="caution">
    <text evidence="15">The sequence shown here is derived from an EMBL/GenBank/DDBJ whole genome shotgun (WGS) entry which is preliminary data.</text>
</comment>
<feature type="compositionally biased region" description="Gly residues" evidence="13">
    <location>
        <begin position="627"/>
        <end position="636"/>
    </location>
</feature>
<evidence type="ECO:0000256" key="12">
    <source>
        <dbReference type="HAMAP-Rule" id="MF_01844"/>
    </source>
</evidence>
<keyword evidence="9 12" id="KW-0406">Ion transport</keyword>
<dbReference type="NCBIfam" id="TIGR00773">
    <property type="entry name" value="NhaA"/>
    <property type="match status" value="1"/>
</dbReference>
<keyword evidence="11 12" id="KW-0739">Sodium transport</keyword>
<evidence type="ECO:0000256" key="4">
    <source>
        <dbReference type="ARBA" id="ARBA00022449"/>
    </source>
</evidence>
<dbReference type="Proteomes" id="UP000675409">
    <property type="component" value="Unassembled WGS sequence"/>
</dbReference>
<comment type="similarity">
    <text evidence="12">Belongs to the NhaA Na(+)/H(+) (TC 2.A.33) antiporter family.</text>
</comment>
<evidence type="ECO:0000256" key="13">
    <source>
        <dbReference type="SAM" id="MobiDB-lite"/>
    </source>
</evidence>
<evidence type="ECO:0000256" key="9">
    <source>
        <dbReference type="ARBA" id="ARBA00023065"/>
    </source>
</evidence>
<feature type="transmembrane region" description="Helical" evidence="12">
    <location>
        <begin position="342"/>
        <end position="363"/>
    </location>
</feature>
<feature type="region of interest" description="Disordered" evidence="13">
    <location>
        <begin position="620"/>
        <end position="646"/>
    </location>
</feature>
<dbReference type="HAMAP" id="MF_01844">
    <property type="entry name" value="NhaA"/>
    <property type="match status" value="1"/>
</dbReference>
<evidence type="ECO:0000256" key="8">
    <source>
        <dbReference type="ARBA" id="ARBA00023053"/>
    </source>
</evidence>
<evidence type="ECO:0000256" key="1">
    <source>
        <dbReference type="ARBA" id="ARBA00004429"/>
    </source>
</evidence>
<protein>
    <recommendedName>
        <fullName evidence="12">Na(+)/H(+) antiporter NhaA</fullName>
    </recommendedName>
    <alternativeName>
        <fullName evidence="12">Sodium/proton antiporter NhaA</fullName>
    </alternativeName>
</protein>
<keyword evidence="8 12" id="KW-0915">Sodium</keyword>
<keyword evidence="5 12" id="KW-1003">Cell membrane</keyword>
<feature type="transmembrane region" description="Helical" evidence="12">
    <location>
        <begin position="117"/>
        <end position="138"/>
    </location>
</feature>
<evidence type="ECO:0000256" key="10">
    <source>
        <dbReference type="ARBA" id="ARBA00023136"/>
    </source>
</evidence>
<feature type="domain" description="Thioredoxin" evidence="14">
    <location>
        <begin position="424"/>
        <end position="621"/>
    </location>
</feature>
<feature type="transmembrane region" description="Helical" evidence="12">
    <location>
        <begin position="38"/>
        <end position="56"/>
    </location>
</feature>
<keyword evidence="10 12" id="KW-0472">Membrane</keyword>
<proteinExistence type="inferred from homology"/>
<sequence length="646" mass="68565">MSSLVVIDRSPDPERTDPGRARGPTIASWVRAMGPNRTGALLLVAGTLLAVLWANGSHGTYEAFWDTHLTIGVADLNLDFTLHALVNDALMAVFFFTVGLEVRREFAIGELTSRSRAVVPVVAAVCGLLVPSLLYVLIARDTGWANAWGVVISTDTAFLVGGLALVGPRAAGRLRIFLLALAVVDDIGALTVIALVYTGDFTPQPLLVAAAGLAGIWFTRYVPTGRGPIYATLAIIVWFAFLASGVHPTLAGVAVALLVPVYRPSRRDVEHALRLARTFRQSPTTQYARAAANSLRESISINERLQSAYAPYVSFVILPVFALANAGVQISGDVLTAAATSAVTWGIVVALVVGKFVGVFGSTMLVRAFGVGELGPGLTPGRVAGGAALCGVGFTLSLFIVDLAISDPAVQNQARVGVLLASVLAFGIAAIVFRVTERSPREAEVGQVLQRPVDPERDHVFGPADAPLTLVEYGDFQCGFCLKTAGTIQEVVRELGGSLRYVWRHAPLLRYHPNAVAAAEASEAAALQGKFFEFERALFADQEHQQPTDILERADRLGLDLEKFEKDLTSPAVAARVRDDMLDAEAMDITAVPTLFVNGRRHTAPHDAQSLIHALLRTGRADDAPAPGGGRRSGPGGRKDPGRASA</sequence>
<gene>
    <name evidence="12 15" type="primary">nhaA</name>
    <name evidence="15" type="ORF">HGK34_18370</name>
</gene>
<feature type="compositionally biased region" description="Basic and acidic residues" evidence="13">
    <location>
        <begin position="637"/>
        <end position="646"/>
    </location>
</feature>
<dbReference type="InterPro" id="IPR004670">
    <property type="entry name" value="NhaA"/>
</dbReference>
<feature type="region of interest" description="Disordered" evidence="13">
    <location>
        <begin position="1"/>
        <end position="22"/>
    </location>
</feature>
<feature type="transmembrane region" description="Helical" evidence="12">
    <location>
        <begin position="309"/>
        <end position="330"/>
    </location>
</feature>
<dbReference type="PANTHER" id="PTHR30341">
    <property type="entry name" value="SODIUM ION/PROTON ANTIPORTER NHAA-RELATED"/>
    <property type="match status" value="1"/>
</dbReference>
<evidence type="ECO:0000256" key="6">
    <source>
        <dbReference type="ARBA" id="ARBA00022692"/>
    </source>
</evidence>
<evidence type="ECO:0000256" key="7">
    <source>
        <dbReference type="ARBA" id="ARBA00022989"/>
    </source>
</evidence>
<keyword evidence="16" id="KW-1185">Reference proteome</keyword>
<dbReference type="SUPFAM" id="SSF52833">
    <property type="entry name" value="Thioredoxin-like"/>
    <property type="match status" value="1"/>
</dbReference>
<dbReference type="InterPro" id="IPR023171">
    <property type="entry name" value="Na/H_antiporter_dom_sf"/>
</dbReference>
<comment type="catalytic activity">
    <reaction evidence="12">
        <text>Na(+)(in) + 2 H(+)(out) = Na(+)(out) + 2 H(+)(in)</text>
        <dbReference type="Rhea" id="RHEA:29251"/>
        <dbReference type="ChEBI" id="CHEBI:15378"/>
        <dbReference type="ChEBI" id="CHEBI:29101"/>
    </reaction>
</comment>
<feature type="transmembrane region" description="Helical" evidence="12">
    <location>
        <begin position="416"/>
        <end position="435"/>
    </location>
</feature>
<dbReference type="PROSITE" id="PS51352">
    <property type="entry name" value="THIOREDOXIN_2"/>
    <property type="match status" value="1"/>
</dbReference>
<feature type="transmembrane region" description="Helical" evidence="12">
    <location>
        <begin position="76"/>
        <end position="96"/>
    </location>
</feature>
<feature type="compositionally biased region" description="Basic and acidic residues" evidence="13">
    <location>
        <begin position="9"/>
        <end position="20"/>
    </location>
</feature>
<evidence type="ECO:0000313" key="15">
    <source>
        <dbReference type="EMBL" id="MBL0888225.1"/>
    </source>
</evidence>
<dbReference type="Gene3D" id="1.20.1530.10">
    <property type="entry name" value="Na+/H+ antiporter like domain"/>
    <property type="match status" value="1"/>
</dbReference>
<evidence type="ECO:0000259" key="14">
    <source>
        <dbReference type="PROSITE" id="PS51352"/>
    </source>
</evidence>
<dbReference type="Gene3D" id="3.40.30.10">
    <property type="entry name" value="Glutaredoxin"/>
    <property type="match status" value="1"/>
</dbReference>
<feature type="transmembrane region" description="Helical" evidence="12">
    <location>
        <begin position="204"/>
        <end position="222"/>
    </location>
</feature>
<evidence type="ECO:0000313" key="16">
    <source>
        <dbReference type="Proteomes" id="UP000675409"/>
    </source>
</evidence>
<feature type="transmembrane region" description="Helical" evidence="12">
    <location>
        <begin position="144"/>
        <end position="166"/>
    </location>
</feature>
<keyword evidence="6 12" id="KW-0812">Transmembrane</keyword>
<dbReference type="Pfam" id="PF06965">
    <property type="entry name" value="Na_H_antiport_1"/>
    <property type="match status" value="1"/>
</dbReference>
<dbReference type="InterPro" id="IPR013766">
    <property type="entry name" value="Thioredoxin_domain"/>
</dbReference>
<comment type="similarity">
    <text evidence="2">In the N-terminal section; belongs to the NhaA Na(+)/H(+) (TC 2.A.33) antiporter family.</text>
</comment>
<evidence type="ECO:0000256" key="2">
    <source>
        <dbReference type="ARBA" id="ARBA00007006"/>
    </source>
</evidence>
<accession>A0ABS1LPT4</accession>
<organism evidence="15 16">
    <name type="scientific">Myceligenerans indicum</name>
    <dbReference type="NCBI Taxonomy" id="2593663"/>
    <lineage>
        <taxon>Bacteria</taxon>
        <taxon>Bacillati</taxon>
        <taxon>Actinomycetota</taxon>
        <taxon>Actinomycetes</taxon>
        <taxon>Micrococcales</taxon>
        <taxon>Promicromonosporaceae</taxon>
        <taxon>Myceligenerans</taxon>
    </lineage>
</organism>
<feature type="transmembrane region" description="Helical" evidence="12">
    <location>
        <begin position="383"/>
        <end position="404"/>
    </location>
</feature>
<comment type="subcellular location">
    <subcellularLocation>
        <location evidence="1">Cell inner membrane</location>
        <topology evidence="1">Multi-pass membrane protein</topology>
    </subcellularLocation>
    <subcellularLocation>
        <location evidence="12">Cell membrane</location>
        <topology evidence="12">Multi-pass membrane protein</topology>
    </subcellularLocation>
</comment>
<evidence type="ECO:0000256" key="11">
    <source>
        <dbReference type="ARBA" id="ARBA00023201"/>
    </source>
</evidence>
<name>A0ABS1LPT4_9MICO</name>
<keyword evidence="4 12" id="KW-0050">Antiport</keyword>
<keyword evidence="7 12" id="KW-1133">Transmembrane helix</keyword>
<feature type="transmembrane region" description="Helical" evidence="12">
    <location>
        <begin position="229"/>
        <end position="259"/>
    </location>
</feature>
<evidence type="ECO:0000256" key="5">
    <source>
        <dbReference type="ARBA" id="ARBA00022475"/>
    </source>
</evidence>
<dbReference type="EMBL" id="JABBYC010000048">
    <property type="protein sequence ID" value="MBL0888225.1"/>
    <property type="molecule type" value="Genomic_DNA"/>
</dbReference>
<dbReference type="PANTHER" id="PTHR30341:SF0">
    <property type="entry name" value="NA(+)_H(+) ANTIPORTER NHAA"/>
    <property type="match status" value="1"/>
</dbReference>
<keyword evidence="3 12" id="KW-0813">Transport</keyword>
<feature type="transmembrane region" description="Helical" evidence="12">
    <location>
        <begin position="178"/>
        <end position="198"/>
    </location>
</feature>
<dbReference type="InterPro" id="IPR012336">
    <property type="entry name" value="Thioredoxin-like_fold"/>
</dbReference>
<dbReference type="RefSeq" id="WP_201850090.1">
    <property type="nucleotide sequence ID" value="NZ_JABBYC010000048.1"/>
</dbReference>
<reference evidence="15 16" key="1">
    <citation type="journal article" date="2021" name="Arch. Microbiol.">
        <title>Myceligenerans indicum sp. nov., an actinobacterium isolated from mangrove sediment of Sundarbans, India.</title>
        <authorList>
            <person name="Asha K."/>
            <person name="Bhadury P."/>
        </authorList>
    </citation>
    <scope>NUCLEOTIDE SEQUENCE [LARGE SCALE GENOMIC DNA]</scope>
    <source>
        <strain evidence="15 16">I2</strain>
    </source>
</reference>
<evidence type="ECO:0000256" key="3">
    <source>
        <dbReference type="ARBA" id="ARBA00022448"/>
    </source>
</evidence>
<dbReference type="Pfam" id="PF13462">
    <property type="entry name" value="Thioredoxin_4"/>
    <property type="match status" value="1"/>
</dbReference>
<dbReference type="InterPro" id="IPR036249">
    <property type="entry name" value="Thioredoxin-like_sf"/>
</dbReference>
<comment type="function">
    <text evidence="12">Na(+)/H(+) antiporter that extrudes sodium in exchange for external protons.</text>
</comment>